<organism evidence="11 12">
    <name type="scientific">Daphnia pulex</name>
    <name type="common">Water flea</name>
    <dbReference type="NCBI Taxonomy" id="6669"/>
    <lineage>
        <taxon>Eukaryota</taxon>
        <taxon>Metazoa</taxon>
        <taxon>Ecdysozoa</taxon>
        <taxon>Arthropoda</taxon>
        <taxon>Crustacea</taxon>
        <taxon>Branchiopoda</taxon>
        <taxon>Diplostraca</taxon>
        <taxon>Cladocera</taxon>
        <taxon>Anomopoda</taxon>
        <taxon>Daphniidae</taxon>
        <taxon>Daphnia</taxon>
    </lineage>
</organism>
<dbReference type="EMBL" id="GL736098">
    <property type="protein sequence ID" value="EFX60548.1"/>
    <property type="molecule type" value="Genomic_DNA"/>
</dbReference>
<keyword evidence="6 9" id="KW-0472">Membrane</keyword>
<dbReference type="Pfam" id="PF00060">
    <property type="entry name" value="Lig_chan"/>
    <property type="match status" value="1"/>
</dbReference>
<dbReference type="eggNOG" id="ENOG502T0UB">
    <property type="taxonomic scope" value="Eukaryota"/>
</dbReference>
<keyword evidence="7" id="KW-0675">Receptor</keyword>
<dbReference type="AlphaFoldDB" id="E9I632"/>
<feature type="transmembrane region" description="Helical" evidence="9">
    <location>
        <begin position="24"/>
        <end position="45"/>
    </location>
</feature>
<evidence type="ECO:0000313" key="11">
    <source>
        <dbReference type="EMBL" id="EFX60548.1"/>
    </source>
</evidence>
<dbReference type="PhylomeDB" id="E9I632"/>
<feature type="non-terminal residue" evidence="11">
    <location>
        <position position="251"/>
    </location>
</feature>
<keyword evidence="3" id="KW-1003">Cell membrane</keyword>
<name>E9I632_DAPPU</name>
<proteinExistence type="inferred from homology"/>
<keyword evidence="4 9" id="KW-0812">Transmembrane</keyword>
<dbReference type="KEGG" id="dpx:DAPPUDRAFT_342734"/>
<evidence type="ECO:0000256" key="5">
    <source>
        <dbReference type="ARBA" id="ARBA00022989"/>
    </source>
</evidence>
<evidence type="ECO:0000256" key="6">
    <source>
        <dbReference type="ARBA" id="ARBA00023136"/>
    </source>
</evidence>
<dbReference type="GO" id="GO:0015276">
    <property type="term" value="F:ligand-gated monoatomic ion channel activity"/>
    <property type="evidence" value="ECO:0007669"/>
    <property type="project" value="InterPro"/>
</dbReference>
<dbReference type="Proteomes" id="UP000000305">
    <property type="component" value="Unassembled WGS sequence"/>
</dbReference>
<dbReference type="FunCoup" id="E9I632">
    <property type="interactions" value="63"/>
</dbReference>
<sequence>MIYIINIMTNQGCREAFDRNSFRILAGFWLLGAMVLVNSYSGIVISSLTVPKMMPPIETLDDLAASKDVEIIVRHDTLIGEQILQAKTGVYKVLGDQARKHTDHILGDPFKVSAMLETGKYAYPFIQAFNSWFVAQQYKKVGQCRFHATKPLPVPLGYYSWLVKKGNPNARLFDQGLVKLWESGLSYFWGNIAIGKDKATECFENKRQRSSAQQVPIRLVDLTSAFLILGIGLGLAIIAFLHELIKSKFFR</sequence>
<protein>
    <recommendedName>
        <fullName evidence="10">Ionotropic glutamate receptor C-terminal domain-containing protein</fullName>
    </recommendedName>
</protein>
<dbReference type="InterPro" id="IPR052192">
    <property type="entry name" value="Insect_Ionotropic_Sensory_Rcpt"/>
</dbReference>
<evidence type="ECO:0000256" key="3">
    <source>
        <dbReference type="ARBA" id="ARBA00022475"/>
    </source>
</evidence>
<dbReference type="HOGENOM" id="CLU_1109323_0_0_1"/>
<gene>
    <name evidence="11" type="ORF">DAPPUDRAFT_342734</name>
</gene>
<dbReference type="GO" id="GO:0050906">
    <property type="term" value="P:detection of stimulus involved in sensory perception"/>
    <property type="evidence" value="ECO:0007669"/>
    <property type="project" value="UniProtKB-ARBA"/>
</dbReference>
<dbReference type="InParanoid" id="E9I632"/>
<comment type="subcellular location">
    <subcellularLocation>
        <location evidence="1">Cell membrane</location>
        <topology evidence="1">Multi-pass membrane protein</topology>
    </subcellularLocation>
</comment>
<evidence type="ECO:0000256" key="1">
    <source>
        <dbReference type="ARBA" id="ARBA00004651"/>
    </source>
</evidence>
<evidence type="ECO:0000256" key="9">
    <source>
        <dbReference type="SAM" id="Phobius"/>
    </source>
</evidence>
<accession>E9I632</accession>
<dbReference type="SUPFAM" id="SSF53850">
    <property type="entry name" value="Periplasmic binding protein-like II"/>
    <property type="match status" value="1"/>
</dbReference>
<evidence type="ECO:0000259" key="10">
    <source>
        <dbReference type="Pfam" id="PF00060"/>
    </source>
</evidence>
<feature type="transmembrane region" description="Helical" evidence="9">
    <location>
        <begin position="219"/>
        <end position="241"/>
    </location>
</feature>
<dbReference type="InterPro" id="IPR001320">
    <property type="entry name" value="Iontro_rcpt_C"/>
</dbReference>
<evidence type="ECO:0000256" key="7">
    <source>
        <dbReference type="ARBA" id="ARBA00023170"/>
    </source>
</evidence>
<dbReference type="PANTHER" id="PTHR42643">
    <property type="entry name" value="IONOTROPIC RECEPTOR 20A-RELATED"/>
    <property type="match status" value="1"/>
</dbReference>
<dbReference type="OrthoDB" id="6354933at2759"/>
<evidence type="ECO:0000313" key="12">
    <source>
        <dbReference type="Proteomes" id="UP000000305"/>
    </source>
</evidence>
<evidence type="ECO:0000256" key="8">
    <source>
        <dbReference type="ARBA" id="ARBA00023180"/>
    </source>
</evidence>
<reference evidence="11 12" key="1">
    <citation type="journal article" date="2011" name="Science">
        <title>The ecoresponsive genome of Daphnia pulex.</title>
        <authorList>
            <person name="Colbourne J.K."/>
            <person name="Pfrender M.E."/>
            <person name="Gilbert D."/>
            <person name="Thomas W.K."/>
            <person name="Tucker A."/>
            <person name="Oakley T.H."/>
            <person name="Tokishita S."/>
            <person name="Aerts A."/>
            <person name="Arnold G.J."/>
            <person name="Basu M.K."/>
            <person name="Bauer D.J."/>
            <person name="Caceres C.E."/>
            <person name="Carmel L."/>
            <person name="Casola C."/>
            <person name="Choi J.H."/>
            <person name="Detter J.C."/>
            <person name="Dong Q."/>
            <person name="Dusheyko S."/>
            <person name="Eads B.D."/>
            <person name="Frohlich T."/>
            <person name="Geiler-Samerotte K.A."/>
            <person name="Gerlach D."/>
            <person name="Hatcher P."/>
            <person name="Jogdeo S."/>
            <person name="Krijgsveld J."/>
            <person name="Kriventseva E.V."/>
            <person name="Kultz D."/>
            <person name="Laforsch C."/>
            <person name="Lindquist E."/>
            <person name="Lopez J."/>
            <person name="Manak J.R."/>
            <person name="Muller J."/>
            <person name="Pangilinan J."/>
            <person name="Patwardhan R.P."/>
            <person name="Pitluck S."/>
            <person name="Pritham E.J."/>
            <person name="Rechtsteiner A."/>
            <person name="Rho M."/>
            <person name="Rogozin I.B."/>
            <person name="Sakarya O."/>
            <person name="Salamov A."/>
            <person name="Schaack S."/>
            <person name="Shapiro H."/>
            <person name="Shiga Y."/>
            <person name="Skalitzky C."/>
            <person name="Smith Z."/>
            <person name="Souvorov A."/>
            <person name="Sung W."/>
            <person name="Tang Z."/>
            <person name="Tsuchiya D."/>
            <person name="Tu H."/>
            <person name="Vos H."/>
            <person name="Wang M."/>
            <person name="Wolf Y.I."/>
            <person name="Yamagata H."/>
            <person name="Yamada T."/>
            <person name="Ye Y."/>
            <person name="Shaw J.R."/>
            <person name="Andrews J."/>
            <person name="Crease T.J."/>
            <person name="Tang H."/>
            <person name="Lucas S.M."/>
            <person name="Robertson H.M."/>
            <person name="Bork P."/>
            <person name="Koonin E.V."/>
            <person name="Zdobnov E.M."/>
            <person name="Grigoriev I.V."/>
            <person name="Lynch M."/>
            <person name="Boore J.L."/>
        </authorList>
    </citation>
    <scope>NUCLEOTIDE SEQUENCE [LARGE SCALE GENOMIC DNA]</scope>
</reference>
<dbReference type="PANTHER" id="PTHR42643:SF24">
    <property type="entry name" value="IONOTROPIC RECEPTOR 60A"/>
    <property type="match status" value="1"/>
</dbReference>
<keyword evidence="12" id="KW-1185">Reference proteome</keyword>
<feature type="domain" description="Ionotropic glutamate receptor C-terminal" evidence="10">
    <location>
        <begin position="2"/>
        <end position="233"/>
    </location>
</feature>
<keyword evidence="5 9" id="KW-1133">Transmembrane helix</keyword>
<keyword evidence="8" id="KW-0325">Glycoprotein</keyword>
<dbReference type="Gene3D" id="1.10.287.70">
    <property type="match status" value="1"/>
</dbReference>
<evidence type="ECO:0000256" key="2">
    <source>
        <dbReference type="ARBA" id="ARBA00008685"/>
    </source>
</evidence>
<comment type="similarity">
    <text evidence="2">Belongs to the glutamate-gated ion channel (TC 1.A.10.1) family.</text>
</comment>
<dbReference type="GO" id="GO:0005886">
    <property type="term" value="C:plasma membrane"/>
    <property type="evidence" value="ECO:0007669"/>
    <property type="project" value="UniProtKB-SubCell"/>
</dbReference>
<evidence type="ECO:0000256" key="4">
    <source>
        <dbReference type="ARBA" id="ARBA00022692"/>
    </source>
</evidence>